<evidence type="ECO:0000256" key="1">
    <source>
        <dbReference type="SAM" id="Phobius"/>
    </source>
</evidence>
<dbReference type="RefSeq" id="WP_108178423.1">
    <property type="nucleotide sequence ID" value="NZ_PZZL01000007.1"/>
</dbReference>
<keyword evidence="1" id="KW-0472">Membrane</keyword>
<keyword evidence="1" id="KW-1133">Transmembrane helix</keyword>
<keyword evidence="3" id="KW-1185">Reference proteome</keyword>
<dbReference type="EMBL" id="PZZL01000007">
    <property type="protein sequence ID" value="PTM52765.1"/>
    <property type="molecule type" value="Genomic_DNA"/>
</dbReference>
<comment type="caution">
    <text evidence="2">The sequence shown here is derived from an EMBL/GenBank/DDBJ whole genome shotgun (WGS) entry which is preliminary data.</text>
</comment>
<name>A0A2T4Z020_9HYPH</name>
<feature type="transmembrane region" description="Helical" evidence="1">
    <location>
        <begin position="71"/>
        <end position="90"/>
    </location>
</feature>
<feature type="transmembrane region" description="Helical" evidence="1">
    <location>
        <begin position="43"/>
        <end position="64"/>
    </location>
</feature>
<evidence type="ECO:0000313" key="3">
    <source>
        <dbReference type="Proteomes" id="UP000241808"/>
    </source>
</evidence>
<protein>
    <submittedName>
        <fullName evidence="2">Putative membrane protein</fullName>
    </submittedName>
</protein>
<accession>A0A2T4Z020</accession>
<dbReference type="Pfam" id="PF09945">
    <property type="entry name" value="DUF2177"/>
    <property type="match status" value="1"/>
</dbReference>
<keyword evidence="1" id="KW-0812">Transmembrane</keyword>
<evidence type="ECO:0000313" key="2">
    <source>
        <dbReference type="EMBL" id="PTM52765.1"/>
    </source>
</evidence>
<dbReference type="InterPro" id="IPR018687">
    <property type="entry name" value="DUF2177_membr"/>
</dbReference>
<sequence>MTFLWGYLAALVIFGVLDAVWLSNMARILYRPTLGDLLLENLRWLPALAFYFLFPLGVVHFAVIPALTGGGVVMALVNGGFLGLLAYATYDLTNYATLRAWTATLTVVDVLYGTVATAIVAAGAYGWLRLIAGWGWI</sequence>
<feature type="transmembrane region" description="Helical" evidence="1">
    <location>
        <begin position="110"/>
        <end position="128"/>
    </location>
</feature>
<reference evidence="2 3" key="1">
    <citation type="submission" date="2018-04" db="EMBL/GenBank/DDBJ databases">
        <title>Genomic Encyclopedia of Archaeal and Bacterial Type Strains, Phase II (KMG-II): from individual species to whole genera.</title>
        <authorList>
            <person name="Goeker M."/>
        </authorList>
    </citation>
    <scope>NUCLEOTIDE SEQUENCE [LARGE SCALE GENOMIC DNA]</scope>
    <source>
        <strain evidence="2 3">DSM 25521</strain>
    </source>
</reference>
<proteinExistence type="predicted"/>
<dbReference type="OrthoDB" id="166547at2"/>
<gene>
    <name evidence="2" type="ORF">C8P69_10742</name>
</gene>
<dbReference type="AlphaFoldDB" id="A0A2T4Z020"/>
<dbReference type="Proteomes" id="UP000241808">
    <property type="component" value="Unassembled WGS sequence"/>
</dbReference>
<organism evidence="2 3">
    <name type="scientific">Phreatobacter oligotrophus</name>
    <dbReference type="NCBI Taxonomy" id="1122261"/>
    <lineage>
        <taxon>Bacteria</taxon>
        <taxon>Pseudomonadati</taxon>
        <taxon>Pseudomonadota</taxon>
        <taxon>Alphaproteobacteria</taxon>
        <taxon>Hyphomicrobiales</taxon>
        <taxon>Phreatobacteraceae</taxon>
        <taxon>Phreatobacter</taxon>
    </lineage>
</organism>